<accession>A0A669PGR7</accession>
<keyword evidence="4" id="KW-1185">Reference proteome</keyword>
<evidence type="ECO:0000259" key="2">
    <source>
        <dbReference type="PROSITE" id="PS50853"/>
    </source>
</evidence>
<protein>
    <recommendedName>
        <fullName evidence="2">Fibronectin type-III domain-containing protein</fullName>
    </recommendedName>
</protein>
<proteinExistence type="predicted"/>
<dbReference type="Proteomes" id="UP000472261">
    <property type="component" value="Unplaced"/>
</dbReference>
<reference evidence="3" key="2">
    <citation type="submission" date="2025-09" db="UniProtKB">
        <authorList>
            <consortium name="Ensembl"/>
        </authorList>
    </citation>
    <scope>IDENTIFICATION</scope>
</reference>
<evidence type="ECO:0000256" key="1">
    <source>
        <dbReference type="SAM" id="MobiDB-lite"/>
    </source>
</evidence>
<feature type="domain" description="Fibronectin type-III" evidence="2">
    <location>
        <begin position="127"/>
        <end position="220"/>
    </location>
</feature>
<dbReference type="Gene3D" id="2.60.40.10">
    <property type="entry name" value="Immunoglobulins"/>
    <property type="match status" value="1"/>
</dbReference>
<sequence length="496" mass="53846">PNLIARQCAAVISGIRAFSLCRCAGAAQIRCLGHVRIEPGSVVPMGSNVSITCVSALDCPWASLSILLNLTAPEGPPRLLNSSAAQLQLRGFRLPFSIITCLARCPNSYWNEVVCGTELWAGYPPDPPANLSCAIPERSGSLACTWDAGQPTLLHTNYSLHLRSTQTAQEDVFPTGSPVPLSVLNGSSRYLAWVQASNALGTARSAPQHLDLQQLGTPVAHTVPCAGAATTSPSSTLCPHGAVIPEINRLGVPPPSWGQFHPEEQVSDHQNRLTLFFSLFFRVIKSFQEKSEFTNSIFSEPFLDDSDPTVTEIQELSGHKKYKNVDLKKEPSNVVPENVEHPQSSAPPHNTATERVGDYKPQISDANTLGYVAANIGLIQTYTPAPEPETSIFFRDYSSPFSYLWDAQGAEGPQVCLLDKINLVLNNDRSGQNHAFSSAQEEQNTLLESQWEKTLYSEGGQEQTLVPDELVSCLRAMNGGSVDMQACFPQSIGRLF</sequence>
<dbReference type="Ensembl" id="ENSPCLT00000009839.1">
    <property type="protein sequence ID" value="ENSPCLP00000007169.1"/>
    <property type="gene ID" value="ENSPCLG00000005976.1"/>
</dbReference>
<feature type="region of interest" description="Disordered" evidence="1">
    <location>
        <begin position="334"/>
        <end position="356"/>
    </location>
</feature>
<dbReference type="PROSITE" id="PS50853">
    <property type="entry name" value="FN3"/>
    <property type="match status" value="1"/>
</dbReference>
<name>A0A669PGR7_PHACC</name>
<reference evidence="3" key="1">
    <citation type="submission" date="2025-08" db="UniProtKB">
        <authorList>
            <consortium name="Ensembl"/>
        </authorList>
    </citation>
    <scope>IDENTIFICATION</scope>
</reference>
<organism evidence="3 4">
    <name type="scientific">Phasianus colchicus</name>
    <name type="common">Common pheasant</name>
    <dbReference type="NCBI Taxonomy" id="9054"/>
    <lineage>
        <taxon>Eukaryota</taxon>
        <taxon>Metazoa</taxon>
        <taxon>Chordata</taxon>
        <taxon>Craniata</taxon>
        <taxon>Vertebrata</taxon>
        <taxon>Euteleostomi</taxon>
        <taxon>Archelosauria</taxon>
        <taxon>Archosauria</taxon>
        <taxon>Dinosauria</taxon>
        <taxon>Saurischia</taxon>
        <taxon>Theropoda</taxon>
        <taxon>Coelurosauria</taxon>
        <taxon>Aves</taxon>
        <taxon>Neognathae</taxon>
        <taxon>Galloanserae</taxon>
        <taxon>Galliformes</taxon>
        <taxon>Phasianidae</taxon>
        <taxon>Phasianinae</taxon>
        <taxon>Phasianus</taxon>
    </lineage>
</organism>
<dbReference type="InterPro" id="IPR003961">
    <property type="entry name" value="FN3_dom"/>
</dbReference>
<dbReference type="AlphaFoldDB" id="A0A669PGR7"/>
<dbReference type="InterPro" id="IPR013783">
    <property type="entry name" value="Ig-like_fold"/>
</dbReference>
<dbReference type="OMA" id="NWCHGGI"/>
<dbReference type="SUPFAM" id="SSF49265">
    <property type="entry name" value="Fibronectin type III"/>
    <property type="match status" value="1"/>
</dbReference>
<dbReference type="InterPro" id="IPR036116">
    <property type="entry name" value="FN3_sf"/>
</dbReference>
<feature type="compositionally biased region" description="Polar residues" evidence="1">
    <location>
        <begin position="341"/>
        <end position="353"/>
    </location>
</feature>
<evidence type="ECO:0000313" key="3">
    <source>
        <dbReference type="Ensembl" id="ENSPCLP00000007169.1"/>
    </source>
</evidence>
<evidence type="ECO:0000313" key="4">
    <source>
        <dbReference type="Proteomes" id="UP000472261"/>
    </source>
</evidence>